<sequence>MTNEKVKRMLDACYQAKRIRELLPPLPQGVMPSYIQYMDTIQKLEKQGIKVKISDISDAMNLPRPGVTRTVKEMEAKGYLHKFASKEDGRVTYISITEEGKKLSRKYDQDYFSELALSLSDISEEDVDCMIRTIEKFYQIMCERRKVYDK</sequence>
<dbReference type="PANTHER" id="PTHR33164">
    <property type="entry name" value="TRANSCRIPTIONAL REGULATOR, MARR FAMILY"/>
    <property type="match status" value="1"/>
</dbReference>
<evidence type="ECO:0000259" key="1">
    <source>
        <dbReference type="PROSITE" id="PS50995"/>
    </source>
</evidence>
<evidence type="ECO:0000313" key="2">
    <source>
        <dbReference type="EMBL" id="RGV63244.1"/>
    </source>
</evidence>
<dbReference type="GO" id="GO:0003700">
    <property type="term" value="F:DNA-binding transcription factor activity"/>
    <property type="evidence" value="ECO:0007669"/>
    <property type="project" value="InterPro"/>
</dbReference>
<evidence type="ECO:0000313" key="3">
    <source>
        <dbReference type="Proteomes" id="UP000265828"/>
    </source>
</evidence>
<dbReference type="InterPro" id="IPR000835">
    <property type="entry name" value="HTH_MarR-typ"/>
</dbReference>
<dbReference type="AlphaFoldDB" id="A0A395X5X9"/>
<dbReference type="SMART" id="SM00347">
    <property type="entry name" value="HTH_MARR"/>
    <property type="match status" value="1"/>
</dbReference>
<proteinExistence type="predicted"/>
<dbReference type="RefSeq" id="WP_117628064.1">
    <property type="nucleotide sequence ID" value="NZ_QRYY01000007.1"/>
</dbReference>
<gene>
    <name evidence="2" type="ORF">DWW07_11215</name>
</gene>
<dbReference type="InterPro" id="IPR036390">
    <property type="entry name" value="WH_DNA-bd_sf"/>
</dbReference>
<dbReference type="Proteomes" id="UP000265828">
    <property type="component" value="Unassembled WGS sequence"/>
</dbReference>
<dbReference type="PROSITE" id="PS50995">
    <property type="entry name" value="HTH_MARR_2"/>
    <property type="match status" value="1"/>
</dbReference>
<dbReference type="EMBL" id="QRZI01000007">
    <property type="protein sequence ID" value="RGV63244.1"/>
    <property type="molecule type" value="Genomic_DNA"/>
</dbReference>
<accession>A0A395X5X9</accession>
<comment type="caution">
    <text evidence="2">The sequence shown here is derived from an EMBL/GenBank/DDBJ whole genome shotgun (WGS) entry which is preliminary data.</text>
</comment>
<dbReference type="InterPro" id="IPR039422">
    <property type="entry name" value="MarR/SlyA-like"/>
</dbReference>
<reference evidence="2 3" key="1">
    <citation type="submission" date="2018-08" db="EMBL/GenBank/DDBJ databases">
        <title>A genome reference for cultivated species of the human gut microbiota.</title>
        <authorList>
            <person name="Zou Y."/>
            <person name="Xue W."/>
            <person name="Luo G."/>
        </authorList>
    </citation>
    <scope>NUCLEOTIDE SEQUENCE [LARGE SCALE GENOMIC DNA]</scope>
    <source>
        <strain evidence="2 3">AF14-23</strain>
    </source>
</reference>
<dbReference type="PRINTS" id="PR00598">
    <property type="entry name" value="HTHMARR"/>
</dbReference>
<feature type="domain" description="HTH marR-type" evidence="1">
    <location>
        <begin position="1"/>
        <end position="139"/>
    </location>
</feature>
<name>A0A395X5X9_9FIRM</name>
<organism evidence="2 3">
    <name type="scientific">Blautia obeum</name>
    <dbReference type="NCBI Taxonomy" id="40520"/>
    <lineage>
        <taxon>Bacteria</taxon>
        <taxon>Bacillati</taxon>
        <taxon>Bacillota</taxon>
        <taxon>Clostridia</taxon>
        <taxon>Lachnospirales</taxon>
        <taxon>Lachnospiraceae</taxon>
        <taxon>Blautia</taxon>
    </lineage>
</organism>
<dbReference type="SUPFAM" id="SSF46785">
    <property type="entry name" value="Winged helix' DNA-binding domain"/>
    <property type="match status" value="1"/>
</dbReference>
<dbReference type="Pfam" id="PF01047">
    <property type="entry name" value="MarR"/>
    <property type="match status" value="1"/>
</dbReference>
<protein>
    <submittedName>
        <fullName evidence="2">MarR family transcriptional regulator</fullName>
    </submittedName>
</protein>
<dbReference type="Gene3D" id="1.10.10.10">
    <property type="entry name" value="Winged helix-like DNA-binding domain superfamily/Winged helix DNA-binding domain"/>
    <property type="match status" value="1"/>
</dbReference>
<dbReference type="GO" id="GO:0006950">
    <property type="term" value="P:response to stress"/>
    <property type="evidence" value="ECO:0007669"/>
    <property type="project" value="TreeGrafter"/>
</dbReference>
<dbReference type="InterPro" id="IPR036388">
    <property type="entry name" value="WH-like_DNA-bd_sf"/>
</dbReference>
<dbReference type="PANTHER" id="PTHR33164:SF43">
    <property type="entry name" value="HTH-TYPE TRANSCRIPTIONAL REPRESSOR YETL"/>
    <property type="match status" value="1"/>
</dbReference>